<organism evidence="1 2">
    <name type="scientific">Clonostachys rhizophaga</name>
    <dbReference type="NCBI Taxonomy" id="160324"/>
    <lineage>
        <taxon>Eukaryota</taxon>
        <taxon>Fungi</taxon>
        <taxon>Dikarya</taxon>
        <taxon>Ascomycota</taxon>
        <taxon>Pezizomycotina</taxon>
        <taxon>Sordariomycetes</taxon>
        <taxon>Hypocreomycetidae</taxon>
        <taxon>Hypocreales</taxon>
        <taxon>Bionectriaceae</taxon>
        <taxon>Clonostachys</taxon>
    </lineage>
</organism>
<reference evidence="1" key="1">
    <citation type="submission" date="2021-10" db="EMBL/GenBank/DDBJ databases">
        <authorList>
            <person name="Piombo E."/>
        </authorList>
    </citation>
    <scope>NUCLEOTIDE SEQUENCE</scope>
</reference>
<comment type="caution">
    <text evidence="1">The sequence shown here is derived from an EMBL/GenBank/DDBJ whole genome shotgun (WGS) entry which is preliminary data.</text>
</comment>
<evidence type="ECO:0000313" key="2">
    <source>
        <dbReference type="Proteomes" id="UP000696573"/>
    </source>
</evidence>
<dbReference type="Proteomes" id="UP000696573">
    <property type="component" value="Unassembled WGS sequence"/>
</dbReference>
<keyword evidence="2" id="KW-1185">Reference proteome</keyword>
<gene>
    <name evidence="1" type="ORF">CRHIZ90672A_00018727</name>
</gene>
<protein>
    <submittedName>
        <fullName evidence="1">Uncharacterized protein</fullName>
    </submittedName>
</protein>
<evidence type="ECO:0000313" key="1">
    <source>
        <dbReference type="EMBL" id="CAH0017833.1"/>
    </source>
</evidence>
<sequence>MAHQGLAVDDVGLPMVIDGGRRGLESSVHRPLAGLSDKPEPTECGNDEDIEKKAYHEIASLVWQIVETLLEKTRQRARNGTKEINTRDLNARIDKIIEKSIEKNIAKALQPAGQSRNTIT</sequence>
<dbReference type="AlphaFoldDB" id="A0A9N9V8B1"/>
<name>A0A9N9V8B1_9HYPO</name>
<proteinExistence type="predicted"/>
<dbReference type="EMBL" id="CABFNQ020000524">
    <property type="protein sequence ID" value="CAH0017833.1"/>
    <property type="molecule type" value="Genomic_DNA"/>
</dbReference>
<accession>A0A9N9V8B1</accession>